<dbReference type="InterPro" id="IPR032095">
    <property type="entry name" value="Sacchrp_dh-like_C"/>
</dbReference>
<proteinExistence type="predicted"/>
<name>A0A3S2W635_9ACTN</name>
<feature type="domain" description="Saccharopine dehydrogenase NADP binding" evidence="1">
    <location>
        <begin position="6"/>
        <end position="125"/>
    </location>
</feature>
<keyword evidence="4" id="KW-1185">Reference proteome</keyword>
<evidence type="ECO:0000313" key="3">
    <source>
        <dbReference type="EMBL" id="RVU29029.1"/>
    </source>
</evidence>
<sequence length="378" mass="40448">MRVSVVGGAGGIGRAAVHAVAGFDEVAEVVVLDRDAERGDRLVARIGAKGTFQAYDADNDDLAAMLRGSDVVISTLGPYTRFGRRTIEAAIEAGVDYVDVNDDWAPTLEALTLGDRAKQADVTAVVGMGASPGVVSVLAMRAVRELDTVDELVTGWALAGVGPEEGNAKPSAALIHTVEETTGLIKVTEDGVERMVPPLQTFDLDYPGIGKLDIRTIGHPEPVTLPRVVKGLRRSVNVMSGPNWWFEHLESVAKRVDAGELTVRDAALILEEPVERPADAPPTLRTPTLWAWAKGRKDGCDARVGVGLVKWPVGRMAPATAIPAAVVAQMLLRKEIKAPGVVTPEEVVPFELLMERLDPFYVLPQSVPDLYTVAVEFD</sequence>
<reference evidence="3 4" key="1">
    <citation type="submission" date="2019-01" db="EMBL/GenBank/DDBJ databases">
        <title>Genome sequences of Streptomyces and Rhizobium isolates collected from root and soil.</title>
        <authorList>
            <person name="Chhettri S."/>
            <person name="Sevigny J.L."/>
            <person name="Sen A."/>
            <person name="Ennis N."/>
            <person name="Tisa L."/>
        </authorList>
    </citation>
    <scope>NUCLEOTIDE SEQUENCE [LARGE SCALE GENOMIC DNA]</scope>
    <source>
        <strain evidence="3 4">San01</strain>
    </source>
</reference>
<dbReference type="Proteomes" id="UP000283128">
    <property type="component" value="Unassembled WGS sequence"/>
</dbReference>
<organism evidence="3 4">
    <name type="scientific">Streptomyces antnestii</name>
    <dbReference type="NCBI Taxonomy" id="2494256"/>
    <lineage>
        <taxon>Bacteria</taxon>
        <taxon>Bacillati</taxon>
        <taxon>Actinomycetota</taxon>
        <taxon>Actinomycetes</taxon>
        <taxon>Kitasatosporales</taxon>
        <taxon>Streptomycetaceae</taxon>
        <taxon>Streptomyces</taxon>
    </lineage>
</organism>
<dbReference type="PANTHER" id="PTHR43796">
    <property type="entry name" value="CARBOXYNORSPERMIDINE SYNTHASE"/>
    <property type="match status" value="1"/>
</dbReference>
<dbReference type="AlphaFoldDB" id="A0A3S2W635"/>
<dbReference type="InterPro" id="IPR036291">
    <property type="entry name" value="NAD(P)-bd_dom_sf"/>
</dbReference>
<comment type="caution">
    <text evidence="3">The sequence shown here is derived from an EMBL/GenBank/DDBJ whole genome shotgun (WGS) entry which is preliminary data.</text>
</comment>
<gene>
    <name evidence="3" type="ORF">EOT10_04120</name>
</gene>
<evidence type="ECO:0000259" key="1">
    <source>
        <dbReference type="Pfam" id="PF03435"/>
    </source>
</evidence>
<dbReference type="PANTHER" id="PTHR43796:SF2">
    <property type="entry name" value="CARBOXYNORSPERMIDINE SYNTHASE"/>
    <property type="match status" value="1"/>
</dbReference>
<dbReference type="OrthoDB" id="4420885at2"/>
<protein>
    <submittedName>
        <fullName evidence="3">Saccharopine dehydrogenase</fullName>
    </submittedName>
</protein>
<dbReference type="Gene3D" id="3.30.360.10">
    <property type="entry name" value="Dihydrodipicolinate Reductase, domain 2"/>
    <property type="match status" value="1"/>
</dbReference>
<dbReference type="RefSeq" id="WP_127826615.1">
    <property type="nucleotide sequence ID" value="NZ_RZYA01000001.1"/>
</dbReference>
<dbReference type="Gene3D" id="3.40.50.720">
    <property type="entry name" value="NAD(P)-binding Rossmann-like Domain"/>
    <property type="match status" value="1"/>
</dbReference>
<dbReference type="EMBL" id="RZYA01000001">
    <property type="protein sequence ID" value="RVU29029.1"/>
    <property type="molecule type" value="Genomic_DNA"/>
</dbReference>
<dbReference type="SUPFAM" id="SSF51735">
    <property type="entry name" value="NAD(P)-binding Rossmann-fold domains"/>
    <property type="match status" value="1"/>
</dbReference>
<evidence type="ECO:0000259" key="2">
    <source>
        <dbReference type="Pfam" id="PF16653"/>
    </source>
</evidence>
<accession>A0A3S2W635</accession>
<dbReference type="Pfam" id="PF03435">
    <property type="entry name" value="Sacchrp_dh_NADP"/>
    <property type="match status" value="1"/>
</dbReference>
<dbReference type="Pfam" id="PF16653">
    <property type="entry name" value="Sacchrp_dh_C"/>
    <property type="match status" value="1"/>
</dbReference>
<feature type="domain" description="Saccharopine dehydrogenase-like C-terminal" evidence="2">
    <location>
        <begin position="129"/>
        <end position="357"/>
    </location>
</feature>
<dbReference type="InterPro" id="IPR005097">
    <property type="entry name" value="Sacchrp_dh_NADP-bd"/>
</dbReference>
<evidence type="ECO:0000313" key="4">
    <source>
        <dbReference type="Proteomes" id="UP000283128"/>
    </source>
</evidence>